<keyword evidence="1" id="KW-0472">Membrane</keyword>
<protein>
    <submittedName>
        <fullName evidence="2">Uncharacterized protein</fullName>
    </submittedName>
</protein>
<organism evidence="2 3">
    <name type="scientific">Streblomastix strix</name>
    <dbReference type="NCBI Taxonomy" id="222440"/>
    <lineage>
        <taxon>Eukaryota</taxon>
        <taxon>Metamonada</taxon>
        <taxon>Preaxostyla</taxon>
        <taxon>Oxymonadida</taxon>
        <taxon>Streblomastigidae</taxon>
        <taxon>Streblomastix</taxon>
    </lineage>
</organism>
<dbReference type="EMBL" id="SNRW01025584">
    <property type="protein sequence ID" value="KAA6361414.1"/>
    <property type="molecule type" value="Genomic_DNA"/>
</dbReference>
<comment type="caution">
    <text evidence="2">The sequence shown here is derived from an EMBL/GenBank/DDBJ whole genome shotgun (WGS) entry which is preliminary data.</text>
</comment>
<keyword evidence="1" id="KW-0812">Transmembrane</keyword>
<accession>A0A5J4TSZ0</accession>
<reference evidence="2 3" key="1">
    <citation type="submission" date="2019-03" db="EMBL/GenBank/DDBJ databases">
        <title>Single cell metagenomics reveals metabolic interactions within the superorganism composed of flagellate Streblomastix strix and complex community of Bacteroidetes bacteria on its surface.</title>
        <authorList>
            <person name="Treitli S.C."/>
            <person name="Kolisko M."/>
            <person name="Husnik F."/>
            <person name="Keeling P."/>
            <person name="Hampl V."/>
        </authorList>
    </citation>
    <scope>NUCLEOTIDE SEQUENCE [LARGE SCALE GENOMIC DNA]</scope>
    <source>
        <strain evidence="2">ST1C</strain>
    </source>
</reference>
<evidence type="ECO:0000313" key="3">
    <source>
        <dbReference type="Proteomes" id="UP000324800"/>
    </source>
</evidence>
<sequence>MVDCWKQTNKLTTQMILIVVLVVAVLAGA</sequence>
<keyword evidence="1" id="KW-1133">Transmembrane helix</keyword>
<proteinExistence type="predicted"/>
<gene>
    <name evidence="2" type="ORF">EZS28_043058</name>
</gene>
<name>A0A5J4TSZ0_9EUKA</name>
<feature type="non-terminal residue" evidence="2">
    <location>
        <position position="29"/>
    </location>
</feature>
<evidence type="ECO:0000256" key="1">
    <source>
        <dbReference type="SAM" id="Phobius"/>
    </source>
</evidence>
<evidence type="ECO:0000313" key="2">
    <source>
        <dbReference type="EMBL" id="KAA6361414.1"/>
    </source>
</evidence>
<feature type="transmembrane region" description="Helical" evidence="1">
    <location>
        <begin position="12"/>
        <end position="28"/>
    </location>
</feature>
<dbReference type="Proteomes" id="UP000324800">
    <property type="component" value="Unassembled WGS sequence"/>
</dbReference>
<dbReference type="AlphaFoldDB" id="A0A5J4TSZ0"/>